<evidence type="ECO:0000259" key="2">
    <source>
        <dbReference type="Pfam" id="PF01855"/>
    </source>
</evidence>
<dbReference type="CDD" id="cd07034">
    <property type="entry name" value="TPP_PYR_PFOR_IOR-alpha_like"/>
    <property type="match status" value="1"/>
</dbReference>
<dbReference type="SUPFAM" id="SSF52922">
    <property type="entry name" value="TK C-terminal domain-like"/>
    <property type="match status" value="1"/>
</dbReference>
<dbReference type="Proteomes" id="UP000006866">
    <property type="component" value="Chromosome"/>
</dbReference>
<dbReference type="RefSeq" id="WP_014553509.1">
    <property type="nucleotide sequence ID" value="NC_017455.1"/>
</dbReference>
<dbReference type="Gene3D" id="3.40.50.970">
    <property type="match status" value="1"/>
</dbReference>
<keyword evidence="4" id="KW-0670">Pyruvate</keyword>
<reference evidence="4 5" key="2">
    <citation type="journal article" date="2011" name="Stand. Genomic Sci.">
        <title>Complete genome sequence of the extremely halophilic Halanaerobium praevalens type strain (GSL).</title>
        <authorList>
            <person name="Ivanova N."/>
            <person name="Sikorski J."/>
            <person name="Chertkov O."/>
            <person name="Nolan M."/>
            <person name="Lucas S."/>
            <person name="Hammon N."/>
            <person name="Deshpande S."/>
            <person name="Cheng J.F."/>
            <person name="Tapia R."/>
            <person name="Han C."/>
            <person name="Goodwin L."/>
            <person name="Pitluck S."/>
            <person name="Huntemann M."/>
            <person name="Liolios K."/>
            <person name="Pagani I."/>
            <person name="Mavromatis K."/>
            <person name="Ovchinikova G."/>
            <person name="Pati A."/>
            <person name="Chen A."/>
            <person name="Palaniappan K."/>
            <person name="Land M."/>
            <person name="Hauser L."/>
            <person name="Brambilla E.M."/>
            <person name="Kannan K.P."/>
            <person name="Rohde M."/>
            <person name="Tindall B.J."/>
            <person name="Goker M."/>
            <person name="Detter J.C."/>
            <person name="Woyke T."/>
            <person name="Bristow J."/>
            <person name="Eisen J.A."/>
            <person name="Markowitz V."/>
            <person name="Hugenholtz P."/>
            <person name="Kyrpides N.C."/>
            <person name="Klenk H.P."/>
            <person name="Lapidus A."/>
        </authorList>
    </citation>
    <scope>NUCLEOTIDE SEQUENCE [LARGE SCALE GENOMIC DNA]</scope>
    <source>
        <strain evidence="5">ATCC 33744 / DSM 2228 / GSL</strain>
    </source>
</reference>
<dbReference type="HOGENOM" id="CLU_017038_0_0_9"/>
<keyword evidence="1" id="KW-0560">Oxidoreductase</keyword>
<evidence type="ECO:0000313" key="4">
    <source>
        <dbReference type="EMBL" id="ADO77482.1"/>
    </source>
</evidence>
<dbReference type="SUPFAM" id="SSF52518">
    <property type="entry name" value="Thiamin diphosphate-binding fold (THDP-binding)"/>
    <property type="match status" value="1"/>
</dbReference>
<dbReference type="AlphaFoldDB" id="E3DMZ3"/>
<feature type="domain" description="Pyruvate flavodoxin/ferredoxin oxidoreductase pyrimidine binding" evidence="2">
    <location>
        <begin position="15"/>
        <end position="236"/>
    </location>
</feature>
<dbReference type="Gene3D" id="3.40.50.920">
    <property type="match status" value="1"/>
</dbReference>
<dbReference type="EMBL" id="CP002175">
    <property type="protein sequence ID" value="ADO77482.1"/>
    <property type="molecule type" value="Genomic_DNA"/>
</dbReference>
<dbReference type="KEGG" id="hpk:Hprae_1349"/>
<evidence type="ECO:0000259" key="3">
    <source>
        <dbReference type="Pfam" id="PF17147"/>
    </source>
</evidence>
<keyword evidence="5" id="KW-1185">Reference proteome</keyword>
<dbReference type="PANTHER" id="PTHR43088:SF1">
    <property type="entry name" value="SUBUNIT OF PYRUVATE:FLAVODOXIN OXIDOREDUCTASE"/>
    <property type="match status" value="1"/>
</dbReference>
<dbReference type="STRING" id="572479.Hprae_1349"/>
<dbReference type="eggNOG" id="COG0674">
    <property type="taxonomic scope" value="Bacteria"/>
</dbReference>
<dbReference type="OrthoDB" id="9794954at2"/>
<name>E3DMZ3_HALPG</name>
<dbReference type="InterPro" id="IPR009014">
    <property type="entry name" value="Transketo_C/PFOR_II"/>
</dbReference>
<dbReference type="Pfam" id="PF01855">
    <property type="entry name" value="POR_N"/>
    <property type="match status" value="1"/>
</dbReference>
<organism evidence="4 5">
    <name type="scientific">Halanaerobium praevalens (strain ATCC 33744 / DSM 2228 / GSL)</name>
    <dbReference type="NCBI Taxonomy" id="572479"/>
    <lineage>
        <taxon>Bacteria</taxon>
        <taxon>Bacillati</taxon>
        <taxon>Bacillota</taxon>
        <taxon>Clostridia</taxon>
        <taxon>Halanaerobiales</taxon>
        <taxon>Halanaerobiaceae</taxon>
        <taxon>Halanaerobium</taxon>
    </lineage>
</organism>
<dbReference type="InterPro" id="IPR033412">
    <property type="entry name" value="PFOR_II"/>
</dbReference>
<feature type="domain" description="Pyruvate:ferredoxin oxidoreductase core" evidence="3">
    <location>
        <begin position="248"/>
        <end position="342"/>
    </location>
</feature>
<reference evidence="5" key="1">
    <citation type="submission" date="2010-10" db="EMBL/GenBank/DDBJ databases">
        <title>The complete genome of Halanaerobium praevalens DSM 2228.</title>
        <authorList>
            <consortium name="US DOE Joint Genome Institute (JGI-PGF)"/>
            <person name="Lucas S."/>
            <person name="Copeland A."/>
            <person name="Lapidus A."/>
            <person name="Glavina del Rio T."/>
            <person name="Dalin E."/>
            <person name="Tice H."/>
            <person name="Bruce D."/>
            <person name="Goodwin L."/>
            <person name="Pitluck S."/>
            <person name="Kyrpides N."/>
            <person name="Mavromatis K."/>
            <person name="Ivanova N."/>
            <person name="Ovchinnikova G."/>
            <person name="Chertkov O."/>
            <person name="Detter J.C."/>
            <person name="Han C."/>
            <person name="Larimer F."/>
            <person name="Land M."/>
            <person name="Hauser L."/>
            <person name="Markowitz V."/>
            <person name="Cheng J.-F."/>
            <person name="Hugenholtz P."/>
            <person name="Woyke T."/>
            <person name="Wu D."/>
            <person name="Tindall B."/>
            <person name="Pomrenke H.G."/>
            <person name="Brambilla E."/>
            <person name="Klenk H.-P."/>
            <person name="Eisen J.A."/>
        </authorList>
    </citation>
    <scope>NUCLEOTIDE SEQUENCE [LARGE SCALE GENOMIC DNA]</scope>
    <source>
        <strain evidence="5">ATCC 33744 / DSM 2228 / GSL</strain>
    </source>
</reference>
<accession>E3DMZ3</accession>
<evidence type="ECO:0000313" key="5">
    <source>
        <dbReference type="Proteomes" id="UP000006866"/>
    </source>
</evidence>
<dbReference type="PATRIC" id="fig|572479.3.peg.1365"/>
<gene>
    <name evidence="4" type="ordered locus">Hprae_1349</name>
</gene>
<protein>
    <submittedName>
        <fullName evidence="4">Pyruvate flavodoxin/ferredoxin oxidoreductase domain protein</fullName>
    </submittedName>
</protein>
<dbReference type="PANTHER" id="PTHR43088">
    <property type="entry name" value="SUBUNIT OF PYRUVATE:FLAVODOXIN OXIDOREDUCTASE-RELATED"/>
    <property type="match status" value="1"/>
</dbReference>
<proteinExistence type="predicted"/>
<dbReference type="Pfam" id="PF17147">
    <property type="entry name" value="PFOR_II"/>
    <property type="match status" value="1"/>
</dbReference>
<dbReference type="InterPro" id="IPR002880">
    <property type="entry name" value="Pyrv_Fd/Flavodoxin_OxRdtase_N"/>
</dbReference>
<dbReference type="InterPro" id="IPR029061">
    <property type="entry name" value="THDP-binding"/>
</dbReference>
<sequence length="354" mass="38605">MGEKILMKGNEAVGEAAIKAGCRYFFGYPITPQNDIPAYMARRLPEVKGTFIQAESEVAAINMVYGAAGSGARVMTSSSSPGISLKAEGISYIAGAELPAVIVNMMRGGPGLGGIQPSQADYFQATKGMAHGDFRLYVLAPSSVQELADLTMEAFAIADKYRNPVLILGDGMIGQMMEPVEFKEAIDPEKLPKKEWATDGAEGREKNIINSLALDPQTLEDHNWKLEEKYNKMRENEVKYETYNLEDADLAIVAYGTTARIAISAMEMARNDGLKIGLIRPITLFPFPTDIISETADQVESFLAVEMSTGQMVEDVRLAVEGKKPVNFYGRTGGMIPSPEEIYAEIKKHLGGDR</sequence>
<evidence type="ECO:0000256" key="1">
    <source>
        <dbReference type="ARBA" id="ARBA00023002"/>
    </source>
</evidence>
<dbReference type="NCBIfam" id="NF005507">
    <property type="entry name" value="PRK07119.1"/>
    <property type="match status" value="1"/>
</dbReference>
<dbReference type="InterPro" id="IPR052368">
    <property type="entry name" value="2-oxoacid_oxidoreductase"/>
</dbReference>
<dbReference type="GO" id="GO:0016491">
    <property type="term" value="F:oxidoreductase activity"/>
    <property type="evidence" value="ECO:0007669"/>
    <property type="project" value="UniProtKB-KW"/>
</dbReference>